<sequence>MKRIGLFLLFSGLMVGCGQANHESQRATSSEVNEQPAGIEADLIPFKFQKAISDADLIAEVIIKEKKEEVDVKPLPYTVFSAEVNNIYKNPSTNQNVSTITLKQQGNSEWTVNHLELFKPGETYILFLKETKGSKSDYWIIGEATGMFKVIDDDTIVKMLGPSEEFNTIEVETKNKNPYINHGSQVLDKNEFIRKINES</sequence>
<evidence type="ECO:0000313" key="2">
    <source>
        <dbReference type="EMBL" id="TDQ43006.1"/>
    </source>
</evidence>
<comment type="caution">
    <text evidence="2">The sequence shown here is derived from an EMBL/GenBank/DDBJ whole genome shotgun (WGS) entry which is preliminary data.</text>
</comment>
<evidence type="ECO:0000256" key="1">
    <source>
        <dbReference type="SAM" id="SignalP"/>
    </source>
</evidence>
<evidence type="ECO:0000313" key="3">
    <source>
        <dbReference type="Proteomes" id="UP000295632"/>
    </source>
</evidence>
<dbReference type="AlphaFoldDB" id="A0A4R6UAV7"/>
<keyword evidence="3" id="KW-1185">Reference proteome</keyword>
<name>A0A4R6UAV7_9BACI</name>
<evidence type="ECO:0008006" key="4">
    <source>
        <dbReference type="Google" id="ProtNLM"/>
    </source>
</evidence>
<protein>
    <recommendedName>
        <fullName evidence="4">Lipoprotein</fullName>
    </recommendedName>
</protein>
<dbReference type="EMBL" id="SNYJ01000001">
    <property type="protein sequence ID" value="TDQ43006.1"/>
    <property type="molecule type" value="Genomic_DNA"/>
</dbReference>
<keyword evidence="1" id="KW-0732">Signal</keyword>
<organism evidence="2 3">
    <name type="scientific">Aureibacillus halotolerans</name>
    <dbReference type="NCBI Taxonomy" id="1508390"/>
    <lineage>
        <taxon>Bacteria</taxon>
        <taxon>Bacillati</taxon>
        <taxon>Bacillota</taxon>
        <taxon>Bacilli</taxon>
        <taxon>Bacillales</taxon>
        <taxon>Bacillaceae</taxon>
        <taxon>Aureibacillus</taxon>
    </lineage>
</organism>
<dbReference type="PROSITE" id="PS51257">
    <property type="entry name" value="PROKAR_LIPOPROTEIN"/>
    <property type="match status" value="1"/>
</dbReference>
<dbReference type="RefSeq" id="WP_133578818.1">
    <property type="nucleotide sequence ID" value="NZ_SNYJ01000001.1"/>
</dbReference>
<accession>A0A4R6UAV7</accession>
<feature type="signal peptide" evidence="1">
    <location>
        <begin position="1"/>
        <end position="20"/>
    </location>
</feature>
<dbReference type="Proteomes" id="UP000295632">
    <property type="component" value="Unassembled WGS sequence"/>
</dbReference>
<proteinExistence type="predicted"/>
<gene>
    <name evidence="2" type="ORF">EV213_101438</name>
</gene>
<feature type="chain" id="PRO_5020832763" description="Lipoprotein" evidence="1">
    <location>
        <begin position="21"/>
        <end position="199"/>
    </location>
</feature>
<dbReference type="OrthoDB" id="2973100at2"/>
<reference evidence="2 3" key="1">
    <citation type="submission" date="2019-03" db="EMBL/GenBank/DDBJ databases">
        <title>Genomic Encyclopedia of Type Strains, Phase IV (KMG-IV): sequencing the most valuable type-strain genomes for metagenomic binning, comparative biology and taxonomic classification.</title>
        <authorList>
            <person name="Goeker M."/>
        </authorList>
    </citation>
    <scope>NUCLEOTIDE SEQUENCE [LARGE SCALE GENOMIC DNA]</scope>
    <source>
        <strain evidence="2 3">DSM 28697</strain>
    </source>
</reference>